<dbReference type="EMBL" id="LR796923">
    <property type="protein sequence ID" value="CAB4175466.1"/>
    <property type="molecule type" value="Genomic_DNA"/>
</dbReference>
<sequence length="87" mass="9889">MKRIIIFSAVLFGVHSCDSKKEKDAHQRVPIKTLEKSSHDYTRQYEIYTLDGCEYIVVGIGGNRWGSHKGDCKSPIHLTDEEVHTAN</sequence>
<name>A0A6J5PZ73_9CAUD</name>
<accession>A0A6J5PZ73</accession>
<protein>
    <submittedName>
        <fullName evidence="1">Uncharacterized protein</fullName>
    </submittedName>
</protein>
<evidence type="ECO:0000313" key="1">
    <source>
        <dbReference type="EMBL" id="CAB4175466.1"/>
    </source>
</evidence>
<gene>
    <name evidence="1" type="ORF">UFOVP972_203</name>
</gene>
<reference evidence="1" key="1">
    <citation type="submission" date="2020-05" db="EMBL/GenBank/DDBJ databases">
        <authorList>
            <person name="Chiriac C."/>
            <person name="Salcher M."/>
            <person name="Ghai R."/>
            <person name="Kavagutti S V."/>
        </authorList>
    </citation>
    <scope>NUCLEOTIDE SEQUENCE</scope>
</reference>
<organism evidence="1">
    <name type="scientific">uncultured Caudovirales phage</name>
    <dbReference type="NCBI Taxonomy" id="2100421"/>
    <lineage>
        <taxon>Viruses</taxon>
        <taxon>Duplodnaviria</taxon>
        <taxon>Heunggongvirae</taxon>
        <taxon>Uroviricota</taxon>
        <taxon>Caudoviricetes</taxon>
        <taxon>Peduoviridae</taxon>
        <taxon>Maltschvirus</taxon>
        <taxon>Maltschvirus maltsch</taxon>
    </lineage>
</organism>
<proteinExistence type="predicted"/>